<dbReference type="OrthoDB" id="8931646at2759"/>
<evidence type="ECO:0000256" key="1">
    <source>
        <dbReference type="SAM" id="MobiDB-lite"/>
    </source>
</evidence>
<dbReference type="InterPro" id="IPR046347">
    <property type="entry name" value="bZIP_sf"/>
</dbReference>
<keyword evidence="4" id="KW-1185">Reference proteome</keyword>
<dbReference type="SUPFAM" id="SSF57959">
    <property type="entry name" value="Leucine zipper domain"/>
    <property type="match status" value="1"/>
</dbReference>
<comment type="caution">
    <text evidence="3">The sequence shown here is derived from an EMBL/GenBank/DDBJ whole genome shotgun (WGS) entry which is preliminary data.</text>
</comment>
<sequence>MSQSQLLQVHINQRLLKASSGESSPASPGMLNSPVALSPMSVGPSSPQGMPIPRRSAQETWIVNPNTLLSSSTFPGNNWNGGSIDANVDSPLEMSSAMAMNQESDSLHGDGTMFSKLTMAVDDDEIFKVEKSEFLSEPTLTELNQHLSVSDPDTLLDGLNFDDLYWPPESLHGVSEATPSPQAAPLLNMITNEPELDLMIAPSSSFPPPSLSKLVVPATSVPSTQSLLEQTALQAPLTLSSDITTTTSTILSNPPTSSVTSRSSSAGLRELLLRRELQNSLESPEVASPLGQSLPRSMLTIPWSTHPSLINFCTNGCWKQCMGKLAATTGGGSLAEGGSTSSLSADVLSPGGGLSLSMDEGFDSDEISDRDSSDEESEVSDTESNAGSTGGTRRERFFWQYNVQAKGPKGQRLVLAPTQEDPHVLQKPTDPVFSPLCHIQGIKHSGKARKGDGNDLTPNPRKLSAIGKELDRLNKVIAEMTPVADLPSAVKSRSRKEKNKLASRACRLKKKAQHEANKLKLYGLEQEHKRLMTVIQQSRQAVFAKLDGTLTDPSEPISAKLERISKFGTSKGINNGYKHRIAGHTTEFVNKVLEKVKQGVPDGGINEL</sequence>
<feature type="compositionally biased region" description="Low complexity" evidence="1">
    <location>
        <begin position="18"/>
        <end position="29"/>
    </location>
</feature>
<dbReference type="AlphaFoldDB" id="A0A1D2N5N5"/>
<dbReference type="Gene3D" id="1.20.5.170">
    <property type="match status" value="1"/>
</dbReference>
<dbReference type="GO" id="GO:0005634">
    <property type="term" value="C:nucleus"/>
    <property type="evidence" value="ECO:0007669"/>
    <property type="project" value="TreeGrafter"/>
</dbReference>
<accession>A0A1D2N5N5</accession>
<evidence type="ECO:0000259" key="2">
    <source>
        <dbReference type="PROSITE" id="PS00036"/>
    </source>
</evidence>
<dbReference type="CDD" id="cd14809">
    <property type="entry name" value="bZIP_AUREO-like"/>
    <property type="match status" value="1"/>
</dbReference>
<dbReference type="PANTHER" id="PTHR21552">
    <property type="entry name" value="ADULT RETINA PROTEIN"/>
    <property type="match status" value="1"/>
</dbReference>
<dbReference type="EMBL" id="LJIJ01000198">
    <property type="protein sequence ID" value="ODN00590.1"/>
    <property type="molecule type" value="Genomic_DNA"/>
</dbReference>
<gene>
    <name evidence="3" type="ORF">Ocin01_06112</name>
</gene>
<feature type="region of interest" description="Disordered" evidence="1">
    <location>
        <begin position="18"/>
        <end position="53"/>
    </location>
</feature>
<dbReference type="GO" id="GO:0000981">
    <property type="term" value="F:DNA-binding transcription factor activity, RNA polymerase II-specific"/>
    <property type="evidence" value="ECO:0007669"/>
    <property type="project" value="TreeGrafter"/>
</dbReference>
<dbReference type="GO" id="GO:0000977">
    <property type="term" value="F:RNA polymerase II transcription regulatory region sequence-specific DNA binding"/>
    <property type="evidence" value="ECO:0007669"/>
    <property type="project" value="TreeGrafter"/>
</dbReference>
<dbReference type="GO" id="GO:0006986">
    <property type="term" value="P:response to unfolded protein"/>
    <property type="evidence" value="ECO:0007669"/>
    <property type="project" value="InterPro"/>
</dbReference>
<dbReference type="STRING" id="48709.A0A1D2N5N5"/>
<reference evidence="3 4" key="1">
    <citation type="journal article" date="2016" name="Genome Biol. Evol.">
        <title>Gene Family Evolution Reflects Adaptation to Soil Environmental Stressors in the Genome of the Collembolan Orchesella cincta.</title>
        <authorList>
            <person name="Faddeeva-Vakhrusheva A."/>
            <person name="Derks M.F."/>
            <person name="Anvar S.Y."/>
            <person name="Agamennone V."/>
            <person name="Suring W."/>
            <person name="Smit S."/>
            <person name="van Straalen N.M."/>
            <person name="Roelofs D."/>
        </authorList>
    </citation>
    <scope>NUCLEOTIDE SEQUENCE [LARGE SCALE GENOMIC DNA]</scope>
    <source>
        <tissue evidence="3">Mixed pool</tissue>
    </source>
</reference>
<dbReference type="InterPro" id="IPR004827">
    <property type="entry name" value="bZIP"/>
</dbReference>
<proteinExistence type="predicted"/>
<dbReference type="PROSITE" id="PS00036">
    <property type="entry name" value="BZIP_BASIC"/>
    <property type="match status" value="1"/>
</dbReference>
<feature type="region of interest" description="Disordered" evidence="1">
    <location>
        <begin position="354"/>
        <end position="393"/>
    </location>
</feature>
<name>A0A1D2N5N5_ORCCI</name>
<feature type="compositionally biased region" description="Acidic residues" evidence="1">
    <location>
        <begin position="360"/>
        <end position="381"/>
    </location>
</feature>
<dbReference type="Proteomes" id="UP000094527">
    <property type="component" value="Unassembled WGS sequence"/>
</dbReference>
<feature type="domain" description="BZIP" evidence="2">
    <location>
        <begin position="495"/>
        <end position="509"/>
    </location>
</feature>
<dbReference type="PANTHER" id="PTHR21552:SF2">
    <property type="entry name" value="CREB3 REGULATORY FACTOR"/>
    <property type="match status" value="1"/>
</dbReference>
<evidence type="ECO:0000313" key="4">
    <source>
        <dbReference type="Proteomes" id="UP000094527"/>
    </source>
</evidence>
<evidence type="ECO:0000313" key="3">
    <source>
        <dbReference type="EMBL" id="ODN00590.1"/>
    </source>
</evidence>
<dbReference type="SMART" id="SM00338">
    <property type="entry name" value="BRLZ"/>
    <property type="match status" value="1"/>
</dbReference>
<dbReference type="OMA" id="NDMIPVS"/>
<dbReference type="InterPro" id="IPR039165">
    <property type="entry name" value="CREBRF"/>
</dbReference>
<organism evidence="3 4">
    <name type="scientific">Orchesella cincta</name>
    <name type="common">Springtail</name>
    <name type="synonym">Podura cincta</name>
    <dbReference type="NCBI Taxonomy" id="48709"/>
    <lineage>
        <taxon>Eukaryota</taxon>
        <taxon>Metazoa</taxon>
        <taxon>Ecdysozoa</taxon>
        <taxon>Arthropoda</taxon>
        <taxon>Hexapoda</taxon>
        <taxon>Collembola</taxon>
        <taxon>Entomobryomorpha</taxon>
        <taxon>Entomobryoidea</taxon>
        <taxon>Orchesellidae</taxon>
        <taxon>Orchesellinae</taxon>
        <taxon>Orchesella</taxon>
    </lineage>
</organism>
<protein>
    <submittedName>
        <fullName evidence="3">Protein CREBRF</fullName>
    </submittedName>
</protein>